<sequence length="106" mass="12027">MTNKEQRNVATTSRLLSSQRRIHVLLALREADSPLTIPVLVYETALREVDSPSDVTEEHLKRVEITLRHVHLPMLADFEVIRHHPDDDHVSLVGDGTLESVIEAVF</sequence>
<gene>
    <name evidence="2" type="ORF">AUR64_08255</name>
</gene>
<accession>A0A0W1RBA0</accession>
<name>A0A0W1RBA0_9EURY</name>
<proteinExistence type="predicted"/>
<reference evidence="2 3" key="1">
    <citation type="submission" date="2015-12" db="EMBL/GenBank/DDBJ databases">
        <title>Haloprofundus marisrubri gen. nov., sp. nov., an extremely halophilic archaeon isolated from the Discovery deep brine-seawater interface in the Red Sea.</title>
        <authorList>
            <person name="Zhang G."/>
            <person name="Stingl U."/>
            <person name="Rashid M."/>
        </authorList>
    </citation>
    <scope>NUCLEOTIDE SEQUENCE [LARGE SCALE GENOMIC DNA]</scope>
    <source>
        <strain evidence="2 3">SB9</strain>
    </source>
</reference>
<dbReference type="EMBL" id="LOPU01000017">
    <property type="protein sequence ID" value="KTG10646.1"/>
    <property type="molecule type" value="Genomic_DNA"/>
</dbReference>
<evidence type="ECO:0000313" key="2">
    <source>
        <dbReference type="EMBL" id="KTG10646.1"/>
    </source>
</evidence>
<feature type="domain" description="DUF7344" evidence="1">
    <location>
        <begin position="14"/>
        <end position="90"/>
    </location>
</feature>
<evidence type="ECO:0000259" key="1">
    <source>
        <dbReference type="Pfam" id="PF24035"/>
    </source>
</evidence>
<organism evidence="2 3">
    <name type="scientific">Haloprofundus marisrubri</name>
    <dbReference type="NCBI Taxonomy" id="1514971"/>
    <lineage>
        <taxon>Archaea</taxon>
        <taxon>Methanobacteriati</taxon>
        <taxon>Methanobacteriota</taxon>
        <taxon>Stenosarchaea group</taxon>
        <taxon>Halobacteria</taxon>
        <taxon>Halobacteriales</taxon>
        <taxon>Haloferacaceae</taxon>
        <taxon>Haloprofundus</taxon>
    </lineage>
</organism>
<dbReference type="Pfam" id="PF24035">
    <property type="entry name" value="DUF7344"/>
    <property type="match status" value="1"/>
</dbReference>
<keyword evidence="3" id="KW-1185">Reference proteome</keyword>
<comment type="caution">
    <text evidence="2">The sequence shown here is derived from an EMBL/GenBank/DDBJ whole genome shotgun (WGS) entry which is preliminary data.</text>
</comment>
<dbReference type="AlphaFoldDB" id="A0A0W1RBA0"/>
<protein>
    <recommendedName>
        <fullName evidence="1">DUF7344 domain-containing protein</fullName>
    </recommendedName>
</protein>
<dbReference type="Proteomes" id="UP000054387">
    <property type="component" value="Unassembled WGS sequence"/>
</dbReference>
<dbReference type="InterPro" id="IPR055768">
    <property type="entry name" value="DUF7344"/>
</dbReference>
<evidence type="ECO:0000313" key="3">
    <source>
        <dbReference type="Proteomes" id="UP000054387"/>
    </source>
</evidence>